<reference evidence="2 3" key="1">
    <citation type="journal article" date="2017" name="Genome Biol. Evol.">
        <title>Phytophthora megakarya and P. palmivora, closely related causal agents of cacao black pod rot, underwent increases in genome sizes and gene numbers by different mechanisms.</title>
        <authorList>
            <person name="Ali S.S."/>
            <person name="Shao J."/>
            <person name="Lary D.J."/>
            <person name="Kronmiller B."/>
            <person name="Shen D."/>
            <person name="Strem M.D."/>
            <person name="Amoako-Attah I."/>
            <person name="Akrofi A.Y."/>
            <person name="Begoude B.A."/>
            <person name="Ten Hoopen G.M."/>
            <person name="Coulibaly K."/>
            <person name="Kebe B.I."/>
            <person name="Melnick R.L."/>
            <person name="Guiltinan M.J."/>
            <person name="Tyler B.M."/>
            <person name="Meinhardt L.W."/>
            <person name="Bailey B.A."/>
        </authorList>
    </citation>
    <scope>NUCLEOTIDE SEQUENCE [LARGE SCALE GENOMIC DNA]</scope>
    <source>
        <strain evidence="3">sbr112.9</strain>
    </source>
</reference>
<comment type="caution">
    <text evidence="2">The sequence shown here is derived from an EMBL/GenBank/DDBJ whole genome shotgun (WGS) entry which is preliminary data.</text>
</comment>
<dbReference type="SUPFAM" id="SSF57756">
    <property type="entry name" value="Retrovirus zinc finger-like domains"/>
    <property type="match status" value="1"/>
</dbReference>
<dbReference type="GO" id="GO:0008270">
    <property type="term" value="F:zinc ion binding"/>
    <property type="evidence" value="ECO:0007669"/>
    <property type="project" value="InterPro"/>
</dbReference>
<protein>
    <submittedName>
        <fullName evidence="2">Uncharacterized protein</fullName>
    </submittedName>
</protein>
<dbReference type="Proteomes" id="UP000237271">
    <property type="component" value="Unassembled WGS sequence"/>
</dbReference>
<dbReference type="OrthoDB" id="124442at2759"/>
<organism evidence="2 3">
    <name type="scientific">Phytophthora palmivora</name>
    <dbReference type="NCBI Taxonomy" id="4796"/>
    <lineage>
        <taxon>Eukaryota</taxon>
        <taxon>Sar</taxon>
        <taxon>Stramenopiles</taxon>
        <taxon>Oomycota</taxon>
        <taxon>Peronosporomycetes</taxon>
        <taxon>Peronosporales</taxon>
        <taxon>Peronosporaceae</taxon>
        <taxon>Phytophthora</taxon>
    </lineage>
</organism>
<gene>
    <name evidence="2" type="ORF">PHPALM_1019</name>
</gene>
<accession>A0A2P4YTF8</accession>
<dbReference type="AlphaFoldDB" id="A0A2P4YTF8"/>
<sequence>MNEEVSNREVVTALLTGLGDKYESMVETFDNFDDYTLQQVKFKLANREERMKQTKSDAELSGEENILLGQGMKRQRGNGGGRDGQQNKRRKEIQYWNCEKWGHYAREGRGPKSNQQ</sequence>
<name>A0A2P4YTF8_9STRA</name>
<dbReference type="Pfam" id="PF14223">
    <property type="entry name" value="Retrotran_gag_2"/>
    <property type="match status" value="1"/>
</dbReference>
<dbReference type="GO" id="GO:0003676">
    <property type="term" value="F:nucleic acid binding"/>
    <property type="evidence" value="ECO:0007669"/>
    <property type="project" value="InterPro"/>
</dbReference>
<evidence type="ECO:0000313" key="2">
    <source>
        <dbReference type="EMBL" id="POM81069.1"/>
    </source>
</evidence>
<evidence type="ECO:0000313" key="3">
    <source>
        <dbReference type="Proteomes" id="UP000237271"/>
    </source>
</evidence>
<dbReference type="InterPro" id="IPR036875">
    <property type="entry name" value="Znf_CCHC_sf"/>
</dbReference>
<keyword evidence="3" id="KW-1185">Reference proteome</keyword>
<dbReference type="EMBL" id="NCKW01000182">
    <property type="protein sequence ID" value="POM81069.1"/>
    <property type="molecule type" value="Genomic_DNA"/>
</dbReference>
<evidence type="ECO:0000256" key="1">
    <source>
        <dbReference type="SAM" id="MobiDB-lite"/>
    </source>
</evidence>
<feature type="region of interest" description="Disordered" evidence="1">
    <location>
        <begin position="50"/>
        <end position="91"/>
    </location>
</feature>
<proteinExistence type="predicted"/>